<evidence type="ECO:0008006" key="12">
    <source>
        <dbReference type="Google" id="ProtNLM"/>
    </source>
</evidence>
<dbReference type="CDD" id="cd06225">
    <property type="entry name" value="HAMP"/>
    <property type="match status" value="1"/>
</dbReference>
<dbReference type="Pfam" id="PF00015">
    <property type="entry name" value="MCPsignal"/>
    <property type="match status" value="1"/>
</dbReference>
<dbReference type="Gene3D" id="6.10.340.10">
    <property type="match status" value="1"/>
</dbReference>
<keyword evidence="7" id="KW-0812">Transmembrane</keyword>
<evidence type="ECO:0000256" key="6">
    <source>
        <dbReference type="PROSITE-ProRule" id="PRU00284"/>
    </source>
</evidence>
<proteinExistence type="inferred from homology"/>
<dbReference type="SMART" id="SM00304">
    <property type="entry name" value="HAMP"/>
    <property type="match status" value="3"/>
</dbReference>
<dbReference type="PANTHER" id="PTHR32089">
    <property type="entry name" value="METHYL-ACCEPTING CHEMOTAXIS PROTEIN MCPB"/>
    <property type="match status" value="1"/>
</dbReference>
<dbReference type="PROSITE" id="PS50111">
    <property type="entry name" value="CHEMOTAXIS_TRANSDUC_2"/>
    <property type="match status" value="1"/>
</dbReference>
<evidence type="ECO:0000313" key="10">
    <source>
        <dbReference type="EMBL" id="GLC89115.1"/>
    </source>
</evidence>
<dbReference type="Proteomes" id="UP001065593">
    <property type="component" value="Unassembled WGS sequence"/>
</dbReference>
<evidence type="ECO:0000313" key="11">
    <source>
        <dbReference type="Proteomes" id="UP001065593"/>
    </source>
</evidence>
<comment type="caution">
    <text evidence="10">The sequence shown here is derived from an EMBL/GenBank/DDBJ whole genome shotgun (WGS) entry which is preliminary data.</text>
</comment>
<keyword evidence="3 7" id="KW-0472">Membrane</keyword>
<evidence type="ECO:0000256" key="5">
    <source>
        <dbReference type="ARBA" id="ARBA00029447"/>
    </source>
</evidence>
<dbReference type="InterPro" id="IPR003660">
    <property type="entry name" value="HAMP_dom"/>
</dbReference>
<dbReference type="PANTHER" id="PTHR32089:SF112">
    <property type="entry name" value="LYSOZYME-LIKE PROTEIN-RELATED"/>
    <property type="match status" value="1"/>
</dbReference>
<feature type="domain" description="HAMP" evidence="9">
    <location>
        <begin position="219"/>
        <end position="271"/>
    </location>
</feature>
<feature type="transmembrane region" description="Helical" evidence="7">
    <location>
        <begin position="9"/>
        <end position="29"/>
    </location>
</feature>
<evidence type="ECO:0000259" key="8">
    <source>
        <dbReference type="PROSITE" id="PS50111"/>
    </source>
</evidence>
<evidence type="ECO:0000256" key="1">
    <source>
        <dbReference type="ARBA" id="ARBA00004236"/>
    </source>
</evidence>
<dbReference type="CDD" id="cd11386">
    <property type="entry name" value="MCP_signal"/>
    <property type="match status" value="1"/>
</dbReference>
<dbReference type="Pfam" id="PF00672">
    <property type="entry name" value="HAMP"/>
    <property type="match status" value="1"/>
</dbReference>
<comment type="subcellular location">
    <subcellularLocation>
        <location evidence="1">Cell membrane</location>
    </subcellularLocation>
</comment>
<evidence type="ECO:0000256" key="3">
    <source>
        <dbReference type="ARBA" id="ARBA00023136"/>
    </source>
</evidence>
<dbReference type="RefSeq" id="WP_264988858.1">
    <property type="nucleotide sequence ID" value="NZ_BRZA01000002.1"/>
</dbReference>
<gene>
    <name evidence="10" type="ORF">LYSBPC_22420</name>
</gene>
<keyword evidence="2" id="KW-1003">Cell membrane</keyword>
<sequence length="579" mass="64348">MRRGIQQKMVIYFSAILLVTCLTISWMSYQSSRQLIEQSLSSIAETIAEQALMKIDTTTYEQEVSMDEATSNTSYYFALRETLNEFRQSTGLSYLYTMARQEVADGYSYHYMVDGMPVGDEDESLLGDVEDNPDLVPVMKAAYQTGETHSTMAVDPEYGALISVFVPMLSQKGEVIGLVGADLDATDIYEKMAQQKRNLVILIAVALLVSFLMVYRLSSRLVKPLKLLATQVHRIGEGDLSVQIDTRSKDEIGTIMQAVQLMTNNLKLVIRSMNQNASQLLTMSNQQLRYAEEIKQSNGVIEQTMEELASGSVEQTISTTTMNETMEHFAHQIQQTAQKGEVLTKESMAIIDLTETGVEQITSSEQQMQILHEEVRQSVEQVGKLDRQTREISNFVTSIQEIAEQTNLLALNAAIEAARAGEHGKGFAVVADEVRKLADEVKTTVVKIAQIVSNIQQESTIVVHALQKSYKEAEEGTKRLQLTGATFGDIYKTVEHMQQQTQGMEKELQDMTNHSSHVQHSIEAVVAVTEEAQAGVENTSALVHTSTASIGEIVHNSEELVQIANELHALVAKFTLEKD</sequence>
<dbReference type="SMART" id="SM00283">
    <property type="entry name" value="MA"/>
    <property type="match status" value="1"/>
</dbReference>
<dbReference type="InterPro" id="IPR029151">
    <property type="entry name" value="Sensor-like_sf"/>
</dbReference>
<comment type="similarity">
    <text evidence="5">Belongs to the methyl-accepting chemotaxis (MCP) protein family.</text>
</comment>
<reference evidence="10" key="1">
    <citation type="submission" date="2022-08" db="EMBL/GenBank/DDBJ databases">
        <title>Draft genome sequence of Lysinibacillus sp. strain KH24.</title>
        <authorList>
            <person name="Kanbe H."/>
            <person name="Itoh H."/>
        </authorList>
    </citation>
    <scope>NUCLEOTIDE SEQUENCE</scope>
    <source>
        <strain evidence="10">KH24</strain>
    </source>
</reference>
<dbReference type="InterPro" id="IPR004089">
    <property type="entry name" value="MCPsignal_dom"/>
</dbReference>
<accession>A0ABQ5NL83</accession>
<keyword evidence="4 6" id="KW-0807">Transducer</keyword>
<evidence type="ECO:0000259" key="9">
    <source>
        <dbReference type="PROSITE" id="PS50885"/>
    </source>
</evidence>
<feature type="transmembrane region" description="Helical" evidence="7">
    <location>
        <begin position="199"/>
        <end position="217"/>
    </location>
</feature>
<keyword evidence="11" id="KW-1185">Reference proteome</keyword>
<dbReference type="EMBL" id="BRZA01000002">
    <property type="protein sequence ID" value="GLC89115.1"/>
    <property type="molecule type" value="Genomic_DNA"/>
</dbReference>
<organism evidence="10 11">
    <name type="scientific">Lysinibacillus piscis</name>
    <dbReference type="NCBI Taxonomy" id="2518931"/>
    <lineage>
        <taxon>Bacteria</taxon>
        <taxon>Bacillati</taxon>
        <taxon>Bacillota</taxon>
        <taxon>Bacilli</taxon>
        <taxon>Bacillales</taxon>
        <taxon>Bacillaceae</taxon>
        <taxon>Lysinibacillus</taxon>
    </lineage>
</organism>
<evidence type="ECO:0000256" key="7">
    <source>
        <dbReference type="SAM" id="Phobius"/>
    </source>
</evidence>
<feature type="domain" description="Methyl-accepting transducer" evidence="8">
    <location>
        <begin position="290"/>
        <end position="540"/>
    </location>
</feature>
<dbReference type="SUPFAM" id="SSF58104">
    <property type="entry name" value="Methyl-accepting chemotaxis protein (MCP) signaling domain"/>
    <property type="match status" value="1"/>
</dbReference>
<evidence type="ECO:0000256" key="2">
    <source>
        <dbReference type="ARBA" id="ARBA00022475"/>
    </source>
</evidence>
<dbReference type="PROSITE" id="PS50885">
    <property type="entry name" value="HAMP"/>
    <property type="match status" value="1"/>
</dbReference>
<dbReference type="Gene3D" id="1.10.287.950">
    <property type="entry name" value="Methyl-accepting chemotaxis protein"/>
    <property type="match status" value="1"/>
</dbReference>
<evidence type="ECO:0000256" key="4">
    <source>
        <dbReference type="ARBA" id="ARBA00023224"/>
    </source>
</evidence>
<protein>
    <recommendedName>
        <fullName evidence="12">Methyl-accepting chemotaxis protein</fullName>
    </recommendedName>
</protein>
<keyword evidence="7" id="KW-1133">Transmembrane helix</keyword>
<dbReference type="SUPFAM" id="SSF103190">
    <property type="entry name" value="Sensory domain-like"/>
    <property type="match status" value="1"/>
</dbReference>
<name>A0ABQ5NL83_9BACI</name>